<name>A0A9Y2IAB7_9PSEU</name>
<dbReference type="KEGG" id="acab:QRX50_32885"/>
<evidence type="ECO:0000313" key="2">
    <source>
        <dbReference type="Proteomes" id="UP001236014"/>
    </source>
</evidence>
<keyword evidence="2" id="KW-1185">Reference proteome</keyword>
<evidence type="ECO:0000313" key="1">
    <source>
        <dbReference type="EMBL" id="WIX76244.1"/>
    </source>
</evidence>
<accession>A0A9Y2IAB7</accession>
<dbReference type="RefSeq" id="WP_285966994.1">
    <property type="nucleotide sequence ID" value="NZ_CP127294.1"/>
</dbReference>
<reference evidence="1 2" key="1">
    <citation type="submission" date="2023-06" db="EMBL/GenBank/DDBJ databases">
        <authorList>
            <person name="Oyuntsetseg B."/>
            <person name="Kim S.B."/>
        </authorList>
    </citation>
    <scope>NUCLEOTIDE SEQUENCE [LARGE SCALE GENOMIC DNA]</scope>
    <source>
        <strain evidence="1 2">2-15</strain>
    </source>
</reference>
<gene>
    <name evidence="1" type="ORF">QRX50_32885</name>
</gene>
<proteinExistence type="predicted"/>
<dbReference type="AlphaFoldDB" id="A0A9Y2IAB7"/>
<protein>
    <submittedName>
        <fullName evidence="1">Uncharacterized protein</fullName>
    </submittedName>
</protein>
<dbReference type="Proteomes" id="UP001236014">
    <property type="component" value="Chromosome"/>
</dbReference>
<sequence>MAVQELTTRAFATAVGRQELHAAAAAGRNARLVEPALDMVAAYFPG</sequence>
<dbReference type="EMBL" id="CP127294">
    <property type="protein sequence ID" value="WIX76244.1"/>
    <property type="molecule type" value="Genomic_DNA"/>
</dbReference>
<organism evidence="1 2">
    <name type="scientific">Amycolatopsis carbonis</name>
    <dbReference type="NCBI Taxonomy" id="715471"/>
    <lineage>
        <taxon>Bacteria</taxon>
        <taxon>Bacillati</taxon>
        <taxon>Actinomycetota</taxon>
        <taxon>Actinomycetes</taxon>
        <taxon>Pseudonocardiales</taxon>
        <taxon>Pseudonocardiaceae</taxon>
        <taxon>Amycolatopsis</taxon>
    </lineage>
</organism>